<dbReference type="PANTHER" id="PTHR24305">
    <property type="entry name" value="CYTOCHROME P450"/>
    <property type="match status" value="1"/>
</dbReference>
<dbReference type="GO" id="GO:0044550">
    <property type="term" value="P:secondary metabolite biosynthetic process"/>
    <property type="evidence" value="ECO:0007669"/>
    <property type="project" value="UniProtKB-ARBA"/>
</dbReference>
<dbReference type="AlphaFoldDB" id="A0A167XDM1"/>
<evidence type="ECO:0000256" key="2">
    <source>
        <dbReference type="ARBA" id="ARBA00005179"/>
    </source>
</evidence>
<evidence type="ECO:0000256" key="5">
    <source>
        <dbReference type="ARBA" id="ARBA00023004"/>
    </source>
</evidence>
<dbReference type="InterPro" id="IPR036396">
    <property type="entry name" value="Cyt_P450_sf"/>
</dbReference>
<name>A0A167XDM1_9AGAM</name>
<dbReference type="GO" id="GO:0016705">
    <property type="term" value="F:oxidoreductase activity, acting on paired donors, with incorporation or reduction of molecular oxygen"/>
    <property type="evidence" value="ECO:0007669"/>
    <property type="project" value="InterPro"/>
</dbReference>
<comment type="cofactor">
    <cofactor evidence="1">
        <name>heme</name>
        <dbReference type="ChEBI" id="CHEBI:30413"/>
    </cofactor>
</comment>
<dbReference type="Gene3D" id="1.10.630.10">
    <property type="entry name" value="Cytochrome P450"/>
    <property type="match status" value="1"/>
</dbReference>
<dbReference type="EMBL" id="KV417761">
    <property type="protein sequence ID" value="KZP07105.1"/>
    <property type="molecule type" value="Genomic_DNA"/>
</dbReference>
<dbReference type="GO" id="GO:0020037">
    <property type="term" value="F:heme binding"/>
    <property type="evidence" value="ECO:0007669"/>
    <property type="project" value="InterPro"/>
</dbReference>
<dbReference type="Proteomes" id="UP000076532">
    <property type="component" value="Unassembled WGS sequence"/>
</dbReference>
<evidence type="ECO:0000313" key="8">
    <source>
        <dbReference type="Proteomes" id="UP000076532"/>
    </source>
</evidence>
<gene>
    <name evidence="7" type="ORF">FIBSPDRAFT_965896</name>
</gene>
<dbReference type="GO" id="GO:0004497">
    <property type="term" value="F:monooxygenase activity"/>
    <property type="evidence" value="ECO:0007669"/>
    <property type="project" value="InterPro"/>
</dbReference>
<evidence type="ECO:0000256" key="6">
    <source>
        <dbReference type="SAM" id="Phobius"/>
    </source>
</evidence>
<protein>
    <recommendedName>
        <fullName evidence="9">Cytochrome P450</fullName>
    </recommendedName>
</protein>
<dbReference type="SUPFAM" id="SSF48264">
    <property type="entry name" value="Cytochrome P450"/>
    <property type="match status" value="1"/>
</dbReference>
<evidence type="ECO:0000256" key="1">
    <source>
        <dbReference type="ARBA" id="ARBA00001971"/>
    </source>
</evidence>
<dbReference type="GO" id="GO:0005506">
    <property type="term" value="F:iron ion binding"/>
    <property type="evidence" value="ECO:0007669"/>
    <property type="project" value="InterPro"/>
</dbReference>
<evidence type="ECO:0000256" key="4">
    <source>
        <dbReference type="ARBA" id="ARBA00023002"/>
    </source>
</evidence>
<keyword evidence="6" id="KW-0812">Transmembrane</keyword>
<evidence type="ECO:0000313" key="7">
    <source>
        <dbReference type="EMBL" id="KZP07105.1"/>
    </source>
</evidence>
<keyword evidence="6" id="KW-1133">Transmembrane helix</keyword>
<evidence type="ECO:0008006" key="9">
    <source>
        <dbReference type="Google" id="ProtNLM"/>
    </source>
</evidence>
<keyword evidence="3" id="KW-0479">Metal-binding</keyword>
<dbReference type="STRING" id="436010.A0A167XDM1"/>
<keyword evidence="6" id="KW-0472">Membrane</keyword>
<organism evidence="7 8">
    <name type="scientific">Athelia psychrophila</name>
    <dbReference type="NCBI Taxonomy" id="1759441"/>
    <lineage>
        <taxon>Eukaryota</taxon>
        <taxon>Fungi</taxon>
        <taxon>Dikarya</taxon>
        <taxon>Basidiomycota</taxon>
        <taxon>Agaricomycotina</taxon>
        <taxon>Agaricomycetes</taxon>
        <taxon>Agaricomycetidae</taxon>
        <taxon>Atheliales</taxon>
        <taxon>Atheliaceae</taxon>
        <taxon>Athelia</taxon>
    </lineage>
</organism>
<dbReference type="PANTHER" id="PTHR24305:SF235">
    <property type="entry name" value="CYTOCHROME P450 MONOOXYGENASE APDB-RELATED"/>
    <property type="match status" value="1"/>
</dbReference>
<dbReference type="OrthoDB" id="6692864at2759"/>
<sequence length="200" mass="22507">MAAIMTPNLTSISIAPVSMFSTYFGSIMLLAAGYRLSVLHPLAKYPGPISNRLSSLVSSSGKQHRYHQEIHEIYGDFLRTSPNELSICDAQAIQDVLAWDNRHPAGEVRPLKELRDPIEHAQRRMPWARALNSSGLKTLEPVVVDRVRELMKQLALASEVMDEVDLAMWTKAFSMAFDIDFEFMKRGGDTESIWPIFEVG</sequence>
<keyword evidence="8" id="KW-1185">Reference proteome</keyword>
<feature type="transmembrane region" description="Helical" evidence="6">
    <location>
        <begin position="12"/>
        <end position="34"/>
    </location>
</feature>
<dbReference type="InterPro" id="IPR050121">
    <property type="entry name" value="Cytochrome_P450_monoxygenase"/>
</dbReference>
<keyword evidence="4" id="KW-0560">Oxidoreductase</keyword>
<comment type="pathway">
    <text evidence="2">Secondary metabolite biosynthesis.</text>
</comment>
<reference evidence="7 8" key="1">
    <citation type="journal article" date="2016" name="Mol. Biol. Evol.">
        <title>Comparative Genomics of Early-Diverging Mushroom-Forming Fungi Provides Insights into the Origins of Lignocellulose Decay Capabilities.</title>
        <authorList>
            <person name="Nagy L.G."/>
            <person name="Riley R."/>
            <person name="Tritt A."/>
            <person name="Adam C."/>
            <person name="Daum C."/>
            <person name="Floudas D."/>
            <person name="Sun H."/>
            <person name="Yadav J.S."/>
            <person name="Pangilinan J."/>
            <person name="Larsson K.H."/>
            <person name="Matsuura K."/>
            <person name="Barry K."/>
            <person name="Labutti K."/>
            <person name="Kuo R."/>
            <person name="Ohm R.A."/>
            <person name="Bhattacharya S.S."/>
            <person name="Shirouzu T."/>
            <person name="Yoshinaga Y."/>
            <person name="Martin F.M."/>
            <person name="Grigoriev I.V."/>
            <person name="Hibbett D.S."/>
        </authorList>
    </citation>
    <scope>NUCLEOTIDE SEQUENCE [LARGE SCALE GENOMIC DNA]</scope>
    <source>
        <strain evidence="7 8">CBS 109695</strain>
    </source>
</reference>
<proteinExistence type="predicted"/>
<evidence type="ECO:0000256" key="3">
    <source>
        <dbReference type="ARBA" id="ARBA00022723"/>
    </source>
</evidence>
<keyword evidence="5" id="KW-0408">Iron</keyword>
<accession>A0A167XDM1</accession>